<reference evidence="1 2" key="1">
    <citation type="submission" date="2021-08" db="EMBL/GenBank/DDBJ databases">
        <title>Comparative Genomics Analysis of the Genus Qipengyuania Reveals Extensive Genetic Diversity and Metabolic Versatility, Including the Description of Fifteen Novel Species.</title>
        <authorList>
            <person name="Liu Y."/>
        </authorList>
    </citation>
    <scope>NUCLEOTIDE SEQUENCE [LARGE SCALE GENOMIC DNA]</scope>
    <source>
        <strain evidence="1 2">1NDW3</strain>
    </source>
</reference>
<organism evidence="1 2">
    <name type="scientific">Qipengyuania xiapuensis</name>
    <dbReference type="NCBI Taxonomy" id="2867236"/>
    <lineage>
        <taxon>Bacteria</taxon>
        <taxon>Pseudomonadati</taxon>
        <taxon>Pseudomonadota</taxon>
        <taxon>Alphaproteobacteria</taxon>
        <taxon>Sphingomonadales</taxon>
        <taxon>Erythrobacteraceae</taxon>
        <taxon>Qipengyuania</taxon>
    </lineage>
</organism>
<dbReference type="EMBL" id="CP081296">
    <property type="protein sequence ID" value="QZD91293.1"/>
    <property type="molecule type" value="Genomic_DNA"/>
</dbReference>
<evidence type="ECO:0000313" key="2">
    <source>
        <dbReference type="Proteomes" id="UP000824300"/>
    </source>
</evidence>
<gene>
    <name evidence="1" type="ORF">K3162_06805</name>
</gene>
<proteinExistence type="predicted"/>
<protein>
    <recommendedName>
        <fullName evidence="3">Phr family secreted Rap phosphatase inhibitor</fullName>
    </recommendedName>
</protein>
<evidence type="ECO:0008006" key="3">
    <source>
        <dbReference type="Google" id="ProtNLM"/>
    </source>
</evidence>
<dbReference type="Proteomes" id="UP000824300">
    <property type="component" value="Chromosome"/>
</dbReference>
<evidence type="ECO:0000313" key="1">
    <source>
        <dbReference type="EMBL" id="QZD91293.1"/>
    </source>
</evidence>
<accession>A0ABX8ZVX3</accession>
<sequence length="55" mass="5862">MFKKLLLGAAIVVGLIYGSGNDFSTIKRHILSAANENARSVTHGDHNGWGDTSGY</sequence>
<keyword evidence="2" id="KW-1185">Reference proteome</keyword>
<name>A0ABX8ZVX3_9SPHN</name>
<dbReference type="RefSeq" id="WP_221426999.1">
    <property type="nucleotide sequence ID" value="NZ_CP081296.1"/>
</dbReference>